<evidence type="ECO:0000256" key="4">
    <source>
        <dbReference type="ARBA" id="ARBA00022741"/>
    </source>
</evidence>
<dbReference type="InterPro" id="IPR008271">
    <property type="entry name" value="Ser/Thr_kinase_AS"/>
</dbReference>
<dbReference type="PROSITE" id="PS00107">
    <property type="entry name" value="PROTEIN_KINASE_ATP"/>
    <property type="match status" value="1"/>
</dbReference>
<dbReference type="Proteomes" id="UP000663090">
    <property type="component" value="Chromosome"/>
</dbReference>
<accession>A0ABX7N2I6</accession>
<protein>
    <submittedName>
        <fullName evidence="13">TonB family protein</fullName>
    </submittedName>
</protein>
<keyword evidence="5" id="KW-0418">Kinase</keyword>
<dbReference type="SUPFAM" id="SSF56112">
    <property type="entry name" value="Protein kinase-like (PK-like)"/>
    <property type="match status" value="1"/>
</dbReference>
<name>A0ABX7N2I6_9BACT</name>
<evidence type="ECO:0000313" key="13">
    <source>
        <dbReference type="EMBL" id="QSQ12945.1"/>
    </source>
</evidence>
<dbReference type="InterPro" id="IPR000719">
    <property type="entry name" value="Prot_kinase_dom"/>
</dbReference>
<keyword evidence="3" id="KW-0812">Transmembrane</keyword>
<keyword evidence="7" id="KW-1133">Transmembrane helix</keyword>
<feature type="compositionally biased region" description="Polar residues" evidence="10">
    <location>
        <begin position="504"/>
        <end position="513"/>
    </location>
</feature>
<sequence length="637" mass="68442">MQTDPRPSTSPHSLVDPLLGQVLHGRFRVLSPVGAGGMGRVYRALQLPLERVVALKVMSPTFPTASDPEFQRRFLLEASITAKLSHPNTVTVIDYGKTEDGTFYIAMEYLEGRTLAEHLASGPMPWPRAVDIAQQVCRSLREAHRLGVVHRDLKPANVMLLAEEGRDHVKVLDFGLVKSFVVAGASSGAPAVPEITQGGMFLGSPMYMAPEQARNLADARSDVYALGVLLYQMLVGRPPFLMQDPLELIFAHQKEPPPRFQSVRPEVAIPEPVEAVVRRCLEKLPAHRYDSMDALLEALRGVGGGSADTGPGEVLTGPLSVSTPSANSGVQGTMVLDISLDESSVLRPESPRPSLRRWGVMLGVLLVCGGGAYLLGVRRAPPTMDAPAVVAPVPSVVPVREEPPAVAVVQAPQPVRFHVSSQPAGARVFWKGVERGTTPFVLEVPPDARGLATAELTFVREGYRSDRVLAGGSGEVLLNQRLQRERGGRVGASSPGVEAAGSMEWQSGPSLSAPTPLEVPAAVEPAKTVASGPRPSSAHSEPIQLPENAKPPVELVGNQQPEFPQEARAAGREGMVVLKLVVTAQGEVRDVTVMRGEEPFASAALRAVRTWRYRPAMLEGQPVAVYRVVKVPFRLRP</sequence>
<dbReference type="PANTHER" id="PTHR43289">
    <property type="entry name" value="MITOGEN-ACTIVATED PROTEIN KINASE KINASE KINASE 20-RELATED"/>
    <property type="match status" value="1"/>
</dbReference>
<dbReference type="SMART" id="SM00220">
    <property type="entry name" value="S_TKc"/>
    <property type="match status" value="1"/>
</dbReference>
<feature type="region of interest" description="Disordered" evidence="10">
    <location>
        <begin position="486"/>
        <end position="549"/>
    </location>
</feature>
<dbReference type="PROSITE" id="PS00108">
    <property type="entry name" value="PROTEIN_KINASE_ST"/>
    <property type="match status" value="1"/>
</dbReference>
<evidence type="ECO:0000256" key="1">
    <source>
        <dbReference type="ARBA" id="ARBA00004167"/>
    </source>
</evidence>
<dbReference type="Gene3D" id="1.10.510.10">
    <property type="entry name" value="Transferase(Phosphotransferase) domain 1"/>
    <property type="match status" value="1"/>
</dbReference>
<feature type="domain" description="Protein kinase" evidence="11">
    <location>
        <begin position="27"/>
        <end position="300"/>
    </location>
</feature>
<evidence type="ECO:0000259" key="12">
    <source>
        <dbReference type="PROSITE" id="PS52015"/>
    </source>
</evidence>
<evidence type="ECO:0000256" key="9">
    <source>
        <dbReference type="PROSITE-ProRule" id="PRU10141"/>
    </source>
</evidence>
<evidence type="ECO:0000256" key="10">
    <source>
        <dbReference type="SAM" id="MobiDB-lite"/>
    </source>
</evidence>
<keyword evidence="2" id="KW-0808">Transferase</keyword>
<evidence type="ECO:0000313" key="14">
    <source>
        <dbReference type="Proteomes" id="UP000663090"/>
    </source>
</evidence>
<dbReference type="Pfam" id="PF03544">
    <property type="entry name" value="TonB_C"/>
    <property type="match status" value="1"/>
</dbReference>
<gene>
    <name evidence="13" type="ORF">JY572_32050</name>
</gene>
<dbReference type="InterPro" id="IPR006260">
    <property type="entry name" value="TonB/TolA_C"/>
</dbReference>
<dbReference type="PROSITE" id="PS52015">
    <property type="entry name" value="TONB_CTD"/>
    <property type="match status" value="1"/>
</dbReference>
<dbReference type="SUPFAM" id="SSF74653">
    <property type="entry name" value="TolA/TonB C-terminal domain"/>
    <property type="match status" value="1"/>
</dbReference>
<evidence type="ECO:0000256" key="3">
    <source>
        <dbReference type="ARBA" id="ARBA00022692"/>
    </source>
</evidence>
<dbReference type="InterPro" id="IPR037682">
    <property type="entry name" value="TonB_C"/>
</dbReference>
<keyword evidence="6 9" id="KW-0067">ATP-binding</keyword>
<dbReference type="Gene3D" id="3.30.200.20">
    <property type="entry name" value="Phosphorylase Kinase, domain 1"/>
    <property type="match status" value="1"/>
</dbReference>
<dbReference type="PROSITE" id="PS50011">
    <property type="entry name" value="PROTEIN_KINASE_DOM"/>
    <property type="match status" value="1"/>
</dbReference>
<evidence type="ECO:0000256" key="5">
    <source>
        <dbReference type="ARBA" id="ARBA00022777"/>
    </source>
</evidence>
<dbReference type="CDD" id="cd14014">
    <property type="entry name" value="STKc_PknB_like"/>
    <property type="match status" value="1"/>
</dbReference>
<feature type="domain" description="TonB C-terminal" evidence="12">
    <location>
        <begin position="548"/>
        <end position="637"/>
    </location>
</feature>
<dbReference type="PANTHER" id="PTHR43289:SF30">
    <property type="entry name" value="NON-SPECIFIC SERINE_THREONINE PROTEIN KINASE"/>
    <property type="match status" value="1"/>
</dbReference>
<evidence type="ECO:0000256" key="2">
    <source>
        <dbReference type="ARBA" id="ARBA00022679"/>
    </source>
</evidence>
<organism evidence="13 14">
    <name type="scientific">Myxococcus landrumensis</name>
    <dbReference type="NCBI Taxonomy" id="2813577"/>
    <lineage>
        <taxon>Bacteria</taxon>
        <taxon>Pseudomonadati</taxon>
        <taxon>Myxococcota</taxon>
        <taxon>Myxococcia</taxon>
        <taxon>Myxococcales</taxon>
        <taxon>Cystobacterineae</taxon>
        <taxon>Myxococcaceae</taxon>
        <taxon>Myxococcus</taxon>
    </lineage>
</organism>
<dbReference type="InterPro" id="IPR011009">
    <property type="entry name" value="Kinase-like_dom_sf"/>
</dbReference>
<dbReference type="Pfam" id="PF00069">
    <property type="entry name" value="Pkinase"/>
    <property type="match status" value="1"/>
</dbReference>
<keyword evidence="4 9" id="KW-0547">Nucleotide-binding</keyword>
<proteinExistence type="predicted"/>
<feature type="binding site" evidence="9">
    <location>
        <position position="56"/>
    </location>
    <ligand>
        <name>ATP</name>
        <dbReference type="ChEBI" id="CHEBI:30616"/>
    </ligand>
</feature>
<dbReference type="Gene3D" id="3.30.1150.10">
    <property type="match status" value="1"/>
</dbReference>
<dbReference type="InterPro" id="IPR017441">
    <property type="entry name" value="Protein_kinase_ATP_BS"/>
</dbReference>
<dbReference type="EMBL" id="CP071091">
    <property type="protein sequence ID" value="QSQ12945.1"/>
    <property type="molecule type" value="Genomic_DNA"/>
</dbReference>
<comment type="subcellular location">
    <subcellularLocation>
        <location evidence="1">Membrane</location>
        <topology evidence="1">Single-pass membrane protein</topology>
    </subcellularLocation>
</comment>
<evidence type="ECO:0000256" key="6">
    <source>
        <dbReference type="ARBA" id="ARBA00022840"/>
    </source>
</evidence>
<keyword evidence="14" id="KW-1185">Reference proteome</keyword>
<evidence type="ECO:0000256" key="7">
    <source>
        <dbReference type="ARBA" id="ARBA00022989"/>
    </source>
</evidence>
<reference evidence="13 14" key="1">
    <citation type="submission" date="2021-02" db="EMBL/GenBank/DDBJ databases">
        <title>De Novo genome assembly of isolated myxobacteria.</title>
        <authorList>
            <person name="Stevens D.C."/>
        </authorList>
    </citation>
    <scope>NUCLEOTIDE SEQUENCE [LARGE SCALE GENOMIC DNA]</scope>
    <source>
        <strain evidence="13 14">SCHIC003</strain>
    </source>
</reference>
<keyword evidence="8" id="KW-0472">Membrane</keyword>
<evidence type="ECO:0000259" key="11">
    <source>
        <dbReference type="PROSITE" id="PS50011"/>
    </source>
</evidence>
<evidence type="ECO:0000256" key="8">
    <source>
        <dbReference type="ARBA" id="ARBA00023136"/>
    </source>
</evidence>
<dbReference type="RefSeq" id="WP_206714653.1">
    <property type="nucleotide sequence ID" value="NZ_CP071091.1"/>
</dbReference>
<dbReference type="NCBIfam" id="TIGR01352">
    <property type="entry name" value="tonB_Cterm"/>
    <property type="match status" value="1"/>
</dbReference>